<dbReference type="InterPro" id="IPR002371">
    <property type="entry name" value="FlgK"/>
</dbReference>
<evidence type="ECO:0000259" key="7">
    <source>
        <dbReference type="Pfam" id="PF00460"/>
    </source>
</evidence>
<keyword evidence="10" id="KW-0966">Cell projection</keyword>
<dbReference type="Pfam" id="PF00460">
    <property type="entry name" value="Flg_bb_rod"/>
    <property type="match status" value="1"/>
</dbReference>
<gene>
    <name evidence="10" type="ORF">SAMN02910350_01441</name>
</gene>
<accession>A0A1G5RXC9</accession>
<evidence type="ECO:0000259" key="9">
    <source>
        <dbReference type="Pfam" id="PF22638"/>
    </source>
</evidence>
<proteinExistence type="inferred from homology"/>
<dbReference type="GO" id="GO:0009424">
    <property type="term" value="C:bacterial-type flagellum hook"/>
    <property type="evidence" value="ECO:0007669"/>
    <property type="project" value="InterPro"/>
</dbReference>
<keyword evidence="6" id="KW-0975">Bacterial flagellum</keyword>
<evidence type="ECO:0000256" key="4">
    <source>
        <dbReference type="ARBA" id="ARBA00016244"/>
    </source>
</evidence>
<dbReference type="PROSITE" id="PS00588">
    <property type="entry name" value="FLAGELLA_BB_ROD"/>
    <property type="match status" value="1"/>
</dbReference>
<evidence type="ECO:0000256" key="3">
    <source>
        <dbReference type="ARBA" id="ARBA00009677"/>
    </source>
</evidence>
<dbReference type="RefSeq" id="WP_090162390.1">
    <property type="nucleotide sequence ID" value="NZ_FMWK01000006.1"/>
</dbReference>
<dbReference type="AlphaFoldDB" id="A0A1G5RXC9"/>
<dbReference type="PRINTS" id="PR01005">
    <property type="entry name" value="FLGHOOKAP1"/>
</dbReference>
<comment type="similarity">
    <text evidence="3">Belongs to the flagella basal body rod proteins family.</text>
</comment>
<feature type="domain" description="Flagellar basal-body/hook protein C-terminal" evidence="8">
    <location>
        <begin position="568"/>
        <end position="600"/>
    </location>
</feature>
<comment type="subcellular location">
    <subcellularLocation>
        <location evidence="1">Bacterial flagellum</location>
    </subcellularLocation>
    <subcellularLocation>
        <location evidence="2">Secreted</location>
    </subcellularLocation>
</comment>
<dbReference type="GO" id="GO:0044780">
    <property type="term" value="P:bacterial-type flagellum assembly"/>
    <property type="evidence" value="ECO:0007669"/>
    <property type="project" value="InterPro"/>
</dbReference>
<dbReference type="InterPro" id="IPR010930">
    <property type="entry name" value="Flg_bb/hook_C_dom"/>
</dbReference>
<dbReference type="SUPFAM" id="SSF64518">
    <property type="entry name" value="Phase 1 flagellin"/>
    <property type="match status" value="1"/>
</dbReference>
<dbReference type="Pfam" id="PF22638">
    <property type="entry name" value="FlgK_D1"/>
    <property type="match status" value="1"/>
</dbReference>
<dbReference type="PANTHER" id="PTHR30033">
    <property type="entry name" value="FLAGELLAR HOOK-ASSOCIATED PROTEIN 1"/>
    <property type="match status" value="1"/>
</dbReference>
<dbReference type="Proteomes" id="UP000199428">
    <property type="component" value="Unassembled WGS sequence"/>
</dbReference>
<dbReference type="GO" id="GO:0005576">
    <property type="term" value="C:extracellular region"/>
    <property type="evidence" value="ECO:0007669"/>
    <property type="project" value="UniProtKB-SubCell"/>
</dbReference>
<evidence type="ECO:0000256" key="2">
    <source>
        <dbReference type="ARBA" id="ARBA00004613"/>
    </source>
</evidence>
<keyword evidence="10" id="KW-0969">Cilium</keyword>
<organism evidence="10 11">
    <name type="scientific">Pseudobutyrivibrio xylanivorans</name>
    <dbReference type="NCBI Taxonomy" id="185007"/>
    <lineage>
        <taxon>Bacteria</taxon>
        <taxon>Bacillati</taxon>
        <taxon>Bacillota</taxon>
        <taxon>Clostridia</taxon>
        <taxon>Lachnospirales</taxon>
        <taxon>Lachnospiraceae</taxon>
        <taxon>Pseudobutyrivibrio</taxon>
    </lineage>
</organism>
<dbReference type="Pfam" id="PF06429">
    <property type="entry name" value="Flg_bbr_C"/>
    <property type="match status" value="1"/>
</dbReference>
<evidence type="ECO:0000256" key="6">
    <source>
        <dbReference type="ARBA" id="ARBA00023143"/>
    </source>
</evidence>
<evidence type="ECO:0000259" key="8">
    <source>
        <dbReference type="Pfam" id="PF06429"/>
    </source>
</evidence>
<dbReference type="InterPro" id="IPR053927">
    <property type="entry name" value="FlgK_helical"/>
</dbReference>
<sequence length="609" mass="68364">MANSFGSLYVGASGLQSASHGLNTTANNLSNINTEGYVREQVVYEDRNYQKIGEAAVSTQYRGLGVEVGTIVHARDIFLDKAYRSENGRHSFYEASSEAVQEVITHLQESDGQAFEAAIKDFEEAFEEFAKDPSDTVNQNLVLQKASLFLSRATAVEDGFEDYQTIINSKISEKLNRINEIGKEMVELNLRIQAIESAGVEKAMDLRDKRDLLIDELSGLARISYREDNMGVVHVELEQVEFIDEVTYHPVGNLTDRKTGFVTPYWPHMSEINDPDDPTQNYYYPIYDLTNVSAEKDSDIGEVKALLMARGETWSDYRDFYDENGNYIASDVYKDGVANSIMMNSEAELDTLIHQVVTEINNIYSPIIAVDKVYSGALTATYIDENGEEVTLDASKVHILDTASCSLGSDLEYPPRELFVRSAYDRFKNNELMDVKLTIDDGNGGTYEQTVQVYVYNEEDLSDANTCYTLKNLRMNEVLEKQESYIPHLMYKENKIAVNHDLGAALSAIWTNQTFNLNPSDTTPCGYSGFYVKWIGEIGNTGNVYKTTAESLLGTKEEIEFSRQGVIGVSSDEELTIMIKYQSAYNAASRYINVVNEMIEHLVTSLGHV</sequence>
<dbReference type="GO" id="GO:0005198">
    <property type="term" value="F:structural molecule activity"/>
    <property type="evidence" value="ECO:0007669"/>
    <property type="project" value="InterPro"/>
</dbReference>
<evidence type="ECO:0000313" key="10">
    <source>
        <dbReference type="EMBL" id="SCZ78774.1"/>
    </source>
</evidence>
<keyword evidence="10" id="KW-0282">Flagellum</keyword>
<reference evidence="10 11" key="1">
    <citation type="submission" date="2016-10" db="EMBL/GenBank/DDBJ databases">
        <authorList>
            <person name="de Groot N.N."/>
        </authorList>
    </citation>
    <scope>NUCLEOTIDE SEQUENCE [LARGE SCALE GENOMIC DNA]</scope>
    <source>
        <strain evidence="10 11">DSM 10317</strain>
    </source>
</reference>
<feature type="domain" description="Flagellar hook-associated protein FlgK helical" evidence="9">
    <location>
        <begin position="107"/>
        <end position="323"/>
    </location>
</feature>
<name>A0A1G5RXC9_PSEXY</name>
<dbReference type="EMBL" id="FMWK01000006">
    <property type="protein sequence ID" value="SCZ78774.1"/>
    <property type="molecule type" value="Genomic_DNA"/>
</dbReference>
<dbReference type="PANTHER" id="PTHR30033:SF2">
    <property type="entry name" value="FLAGELLAR HOOK PROTEIN"/>
    <property type="match status" value="1"/>
</dbReference>
<evidence type="ECO:0000313" key="11">
    <source>
        <dbReference type="Proteomes" id="UP000199428"/>
    </source>
</evidence>
<feature type="domain" description="Flagellar basal body rod protein N-terminal" evidence="7">
    <location>
        <begin position="8"/>
        <end position="37"/>
    </location>
</feature>
<evidence type="ECO:0000256" key="1">
    <source>
        <dbReference type="ARBA" id="ARBA00004365"/>
    </source>
</evidence>
<dbReference type="InterPro" id="IPR001444">
    <property type="entry name" value="Flag_bb_rod_N"/>
</dbReference>
<dbReference type="InterPro" id="IPR019776">
    <property type="entry name" value="Flagellar_basal_body_rod_CS"/>
</dbReference>
<keyword evidence="5" id="KW-0964">Secreted</keyword>
<evidence type="ECO:0000256" key="5">
    <source>
        <dbReference type="ARBA" id="ARBA00022525"/>
    </source>
</evidence>
<protein>
    <recommendedName>
        <fullName evidence="4">Flagellar hook-associated protein 1</fullName>
    </recommendedName>
</protein>